<evidence type="ECO:0000313" key="1">
    <source>
        <dbReference type="EMBL" id="GGB66138.1"/>
    </source>
</evidence>
<accession>A0ABQ1JDE5</accession>
<sequence>MASELHNQLCLRAAKFLNNNGFSVAFDDRFQAATGVGELPDAIGFRNGVSCLIEAKVTRSDFLADKKKRFRVDPSLGMGDWRFFICPPGLIKPEELPQGWGLLYAHAKVIKKVHGFPPNTKWFSAKPFVANKQAECDFMYSALRRIALRGNFDDVYDRLSI</sequence>
<reference evidence="2" key="1">
    <citation type="journal article" date="2019" name="Int. J. Syst. Evol. Microbiol.">
        <title>The Global Catalogue of Microorganisms (GCM) 10K type strain sequencing project: providing services to taxonomists for standard genome sequencing and annotation.</title>
        <authorList>
            <consortium name="The Broad Institute Genomics Platform"/>
            <consortium name="The Broad Institute Genome Sequencing Center for Infectious Disease"/>
            <person name="Wu L."/>
            <person name="Ma J."/>
        </authorList>
    </citation>
    <scope>NUCLEOTIDE SEQUENCE [LARGE SCALE GENOMIC DNA]</scope>
    <source>
        <strain evidence="2">CGMCC 1.15339</strain>
    </source>
</reference>
<organism evidence="1 2">
    <name type="scientific">Shewanella inventionis</name>
    <dbReference type="NCBI Taxonomy" id="1738770"/>
    <lineage>
        <taxon>Bacteria</taxon>
        <taxon>Pseudomonadati</taxon>
        <taxon>Pseudomonadota</taxon>
        <taxon>Gammaproteobacteria</taxon>
        <taxon>Alteromonadales</taxon>
        <taxon>Shewanellaceae</taxon>
        <taxon>Shewanella</taxon>
    </lineage>
</organism>
<proteinExistence type="predicted"/>
<name>A0ABQ1JDE5_9GAMM</name>
<dbReference type="EMBL" id="BMII01000024">
    <property type="protein sequence ID" value="GGB66138.1"/>
    <property type="molecule type" value="Genomic_DNA"/>
</dbReference>
<dbReference type="Proteomes" id="UP000617555">
    <property type="component" value="Unassembled WGS sequence"/>
</dbReference>
<evidence type="ECO:0000313" key="2">
    <source>
        <dbReference type="Proteomes" id="UP000617555"/>
    </source>
</evidence>
<dbReference type="RefSeq" id="WP_188740030.1">
    <property type="nucleotide sequence ID" value="NZ_BMII01000024.1"/>
</dbReference>
<gene>
    <name evidence="1" type="ORF">GCM10011607_28520</name>
</gene>
<protein>
    <submittedName>
        <fullName evidence="1">Uncharacterized protein</fullName>
    </submittedName>
</protein>
<comment type="caution">
    <text evidence="1">The sequence shown here is derived from an EMBL/GenBank/DDBJ whole genome shotgun (WGS) entry which is preliminary data.</text>
</comment>
<keyword evidence="2" id="KW-1185">Reference proteome</keyword>